<proteinExistence type="predicted"/>
<accession>A0AAD8A5I6</accession>
<feature type="domain" description="CHK kinase-like" evidence="1">
    <location>
        <begin position="148"/>
        <end position="351"/>
    </location>
</feature>
<dbReference type="PANTHER" id="PTHR11012">
    <property type="entry name" value="PROTEIN KINASE-LIKE DOMAIN-CONTAINING"/>
    <property type="match status" value="1"/>
</dbReference>
<dbReference type="InterPro" id="IPR011009">
    <property type="entry name" value="Kinase-like_dom_sf"/>
</dbReference>
<reference evidence="2" key="1">
    <citation type="journal article" date="2023" name="IScience">
        <title>Live-bearing cockroach genome reveals convergent evolutionary mechanisms linked to viviparity in insects and beyond.</title>
        <authorList>
            <person name="Fouks B."/>
            <person name="Harrison M.C."/>
            <person name="Mikhailova A.A."/>
            <person name="Marchal E."/>
            <person name="English S."/>
            <person name="Carruthers M."/>
            <person name="Jennings E.C."/>
            <person name="Chiamaka E.L."/>
            <person name="Frigard R.A."/>
            <person name="Pippel M."/>
            <person name="Attardo G.M."/>
            <person name="Benoit J.B."/>
            <person name="Bornberg-Bauer E."/>
            <person name="Tobe S.S."/>
        </authorList>
    </citation>
    <scope>NUCLEOTIDE SEQUENCE</scope>
    <source>
        <strain evidence="2">Stay&amp;Tobe</strain>
    </source>
</reference>
<keyword evidence="3" id="KW-1185">Reference proteome</keyword>
<dbReference type="Proteomes" id="UP001233999">
    <property type="component" value="Unassembled WGS sequence"/>
</dbReference>
<dbReference type="SMART" id="SM00587">
    <property type="entry name" value="CHK"/>
    <property type="match status" value="1"/>
</dbReference>
<comment type="caution">
    <text evidence="2">The sequence shown here is derived from an EMBL/GenBank/DDBJ whole genome shotgun (WGS) entry which is preliminary data.</text>
</comment>
<dbReference type="Gene3D" id="3.90.1200.10">
    <property type="match status" value="1"/>
</dbReference>
<name>A0AAD8A5I6_DIPPU</name>
<dbReference type="InterPro" id="IPR004119">
    <property type="entry name" value="EcKL"/>
</dbReference>
<dbReference type="EMBL" id="JASPKZ010003799">
    <property type="protein sequence ID" value="KAJ9592869.1"/>
    <property type="molecule type" value="Genomic_DNA"/>
</dbReference>
<dbReference type="InterPro" id="IPR015897">
    <property type="entry name" value="CHK_kinase-like"/>
</dbReference>
<evidence type="ECO:0000313" key="2">
    <source>
        <dbReference type="EMBL" id="KAJ9592869.1"/>
    </source>
</evidence>
<organism evidence="2 3">
    <name type="scientific">Diploptera punctata</name>
    <name type="common">Pacific beetle cockroach</name>
    <dbReference type="NCBI Taxonomy" id="6984"/>
    <lineage>
        <taxon>Eukaryota</taxon>
        <taxon>Metazoa</taxon>
        <taxon>Ecdysozoa</taxon>
        <taxon>Arthropoda</taxon>
        <taxon>Hexapoda</taxon>
        <taxon>Insecta</taxon>
        <taxon>Pterygota</taxon>
        <taxon>Neoptera</taxon>
        <taxon>Polyneoptera</taxon>
        <taxon>Dictyoptera</taxon>
        <taxon>Blattodea</taxon>
        <taxon>Blaberoidea</taxon>
        <taxon>Blaberidae</taxon>
        <taxon>Diplopterinae</taxon>
        <taxon>Diploptera</taxon>
    </lineage>
</organism>
<evidence type="ECO:0000259" key="1">
    <source>
        <dbReference type="SMART" id="SM00587"/>
    </source>
</evidence>
<evidence type="ECO:0000313" key="3">
    <source>
        <dbReference type="Proteomes" id="UP001233999"/>
    </source>
</evidence>
<dbReference type="Pfam" id="PF02958">
    <property type="entry name" value="EcKL"/>
    <property type="match status" value="1"/>
</dbReference>
<protein>
    <recommendedName>
        <fullName evidence="1">CHK kinase-like domain-containing protein</fullName>
    </recommendedName>
</protein>
<reference evidence="2" key="2">
    <citation type="submission" date="2023-05" db="EMBL/GenBank/DDBJ databases">
        <authorList>
            <person name="Fouks B."/>
        </authorList>
    </citation>
    <scope>NUCLEOTIDE SEQUENCE</scope>
    <source>
        <strain evidence="2">Stay&amp;Tobe</strain>
        <tissue evidence="2">Testes</tissue>
    </source>
</reference>
<sequence>MDSTNDDKVNIELKKEDLEKLLQSELHSDLKVKYFISKPLTNPGDNYGSTILDVEVFYHKGESNDLYKLPIVAKLVPESPFLRKVFNIEITFNKEVRAYTLVAPEFRKIQEEKGIPEQQILDVFPKYYGSRSNRQDDINMEADDSAVLLIENLKLSGYELRDRRKGFNFGHMKLTVSKLAQFHALGIAIKLLKPEVFNDSIMKTCQKFDVANPDDDDANENWITSIIDHVKHIPEIIPYLDKIEKRLRTNTQMRKDRREYPIREPFATIVHNDFWVNNVMFKYDESTDDTDKNKSSPTGIKFVDFQGTIYASPVRDLIFLLFSSSEDGLLEKHYDNFIRRYHEEFIGLLTKLGCDTRLFTYEHFLEEINVCAVQEFSHILFMLNPISVNPSDTVKLANITSGNILQKKIGEIYDRKAKTLVQKFVGNGWL</sequence>
<gene>
    <name evidence="2" type="ORF">L9F63_015447</name>
</gene>
<dbReference type="SUPFAM" id="SSF56112">
    <property type="entry name" value="Protein kinase-like (PK-like)"/>
    <property type="match status" value="1"/>
</dbReference>
<dbReference type="AlphaFoldDB" id="A0AAD8A5I6"/>
<dbReference type="PANTHER" id="PTHR11012:SF55">
    <property type="entry name" value="BHLH DOMAIN-CONTAINING PROTEIN"/>
    <property type="match status" value="1"/>
</dbReference>